<keyword evidence="3" id="KW-0378">Hydrolase</keyword>
<dbReference type="AlphaFoldDB" id="A0A9R1XIQ0"/>
<dbReference type="EMBL" id="NBSK02000004">
    <property type="protein sequence ID" value="KAJ0214149.1"/>
    <property type="molecule type" value="Genomic_DNA"/>
</dbReference>
<evidence type="ECO:0000256" key="3">
    <source>
        <dbReference type="ARBA" id="ARBA00022801"/>
    </source>
</evidence>
<reference evidence="6 7" key="1">
    <citation type="journal article" date="2017" name="Nat. Commun.">
        <title>Genome assembly with in vitro proximity ligation data and whole-genome triplication in lettuce.</title>
        <authorList>
            <person name="Reyes-Chin-Wo S."/>
            <person name="Wang Z."/>
            <person name="Yang X."/>
            <person name="Kozik A."/>
            <person name="Arikit S."/>
            <person name="Song C."/>
            <person name="Xia L."/>
            <person name="Froenicke L."/>
            <person name="Lavelle D.O."/>
            <person name="Truco M.J."/>
            <person name="Xia R."/>
            <person name="Zhu S."/>
            <person name="Xu C."/>
            <person name="Xu H."/>
            <person name="Xu X."/>
            <person name="Cox K."/>
            <person name="Korf I."/>
            <person name="Meyers B.C."/>
            <person name="Michelmore R.W."/>
        </authorList>
    </citation>
    <scope>NUCLEOTIDE SEQUENCE [LARGE SCALE GENOMIC DNA]</scope>
    <source>
        <strain evidence="7">cv. Salinas</strain>
        <tissue evidence="6">Seedlings</tissue>
    </source>
</reference>
<keyword evidence="7" id="KW-1185">Reference proteome</keyword>
<dbReference type="InterPro" id="IPR038765">
    <property type="entry name" value="Papain-like_cys_pep_sf"/>
</dbReference>
<feature type="domain" description="Ubiquitin-like protease family profile" evidence="5">
    <location>
        <begin position="1"/>
        <end position="98"/>
    </location>
</feature>
<dbReference type="Gene3D" id="3.40.395.10">
    <property type="entry name" value="Adenoviral Proteinase, Chain A"/>
    <property type="match status" value="1"/>
</dbReference>
<dbReference type="Pfam" id="PF02902">
    <property type="entry name" value="Peptidase_C48"/>
    <property type="match status" value="1"/>
</dbReference>
<dbReference type="InterPro" id="IPR003653">
    <property type="entry name" value="Peptidase_C48_C"/>
</dbReference>
<evidence type="ECO:0000313" key="6">
    <source>
        <dbReference type="EMBL" id="KAJ0214149.1"/>
    </source>
</evidence>
<dbReference type="PANTHER" id="PTHR31973">
    <property type="entry name" value="POLYPROTEIN, PUTATIVE-RELATED"/>
    <property type="match status" value="1"/>
</dbReference>
<evidence type="ECO:0000256" key="1">
    <source>
        <dbReference type="ARBA" id="ARBA00005234"/>
    </source>
</evidence>
<keyword evidence="2" id="KW-0645">Protease</keyword>
<organism evidence="6 7">
    <name type="scientific">Lactuca sativa</name>
    <name type="common">Garden lettuce</name>
    <dbReference type="NCBI Taxonomy" id="4236"/>
    <lineage>
        <taxon>Eukaryota</taxon>
        <taxon>Viridiplantae</taxon>
        <taxon>Streptophyta</taxon>
        <taxon>Embryophyta</taxon>
        <taxon>Tracheophyta</taxon>
        <taxon>Spermatophyta</taxon>
        <taxon>Magnoliopsida</taxon>
        <taxon>eudicotyledons</taxon>
        <taxon>Gunneridae</taxon>
        <taxon>Pentapetalae</taxon>
        <taxon>asterids</taxon>
        <taxon>campanulids</taxon>
        <taxon>Asterales</taxon>
        <taxon>Asteraceae</taxon>
        <taxon>Cichorioideae</taxon>
        <taxon>Cichorieae</taxon>
        <taxon>Lactucinae</taxon>
        <taxon>Lactuca</taxon>
    </lineage>
</organism>
<dbReference type="GO" id="GO:0006508">
    <property type="term" value="P:proteolysis"/>
    <property type="evidence" value="ECO:0007669"/>
    <property type="project" value="UniProtKB-KW"/>
</dbReference>
<proteinExistence type="inferred from homology"/>
<dbReference type="Proteomes" id="UP000235145">
    <property type="component" value="Unassembled WGS sequence"/>
</dbReference>
<dbReference type="GO" id="GO:0008234">
    <property type="term" value="F:cysteine-type peptidase activity"/>
    <property type="evidence" value="ECO:0007669"/>
    <property type="project" value="InterPro"/>
</dbReference>
<gene>
    <name evidence="6" type="ORF">LSAT_V11C400193580</name>
</gene>
<dbReference type="PANTHER" id="PTHR31973:SF185">
    <property type="entry name" value="TRANSPOSASE, MUDR, PLANT, MULE TRANSPOSASE DOMAIN-CONTAINING PROTEIN"/>
    <property type="match status" value="1"/>
</dbReference>
<dbReference type="SUPFAM" id="SSF54001">
    <property type="entry name" value="Cysteine proteinases"/>
    <property type="match status" value="1"/>
</dbReference>
<name>A0A9R1XIQ0_LACSA</name>
<dbReference type="PROSITE" id="PS50600">
    <property type="entry name" value="ULP_PROTEASE"/>
    <property type="match status" value="1"/>
</dbReference>
<feature type="region of interest" description="Disordered" evidence="4">
    <location>
        <begin position="228"/>
        <end position="249"/>
    </location>
</feature>
<accession>A0A9R1XIQ0</accession>
<comment type="similarity">
    <text evidence="1">Belongs to the peptidase C48 family.</text>
</comment>
<evidence type="ECO:0000256" key="4">
    <source>
        <dbReference type="SAM" id="MobiDB-lite"/>
    </source>
</evidence>
<sequence>MHWYLTNLDLLTWKVSIYDYAKWCGFFKRYAGDGSFKSLGDSILSELDHISYWAHFPYRQKPTKVEFIKAKHVPQQEKVEDGERGDCGVFVCIFMEILASGVPVETRQSPKDMRFSYRSWQLVNGDEVYVRNNVKTYGLNLPPNIDHEILLQMVRSKADVLNSHICLSFKHLELGYVIELGDEIDVFQFRHVMSESKKTLHLYLMVVGEEVEEQAVVNNQFNLAKTNRGHRESQCDGNRSRGKGNEVPVGYEKNVSVTNKFVSDNDTFVSSNDKEAKVGMTELQRQNLFEFGEVPEIDDQIYEEKSNEGWSDDEYTQQKTAFKPWYCVSSISDCPEPILEPGPFHSLGLNDKLIVKQTYNTKKDLAFAVKFKAISEKFKIKVEKSSKISVPGCLYARKLSLAFIRISHYRNINHTCSSLLIHPNHRQANREVVGTIIHDIMGQGSLRVWKPNDIIRYMNALLQINMSYSQAWHAREFALGLMMGTPEESFSKLPVYFHNLKKHNPGTVAYIKIDSKDRFEYCFFVIGYVIHALESVVEKLLL</sequence>
<protein>
    <recommendedName>
        <fullName evidence="5">Ubiquitin-like protease family profile domain-containing protein</fullName>
    </recommendedName>
</protein>
<evidence type="ECO:0000256" key="2">
    <source>
        <dbReference type="ARBA" id="ARBA00022670"/>
    </source>
</evidence>
<comment type="caution">
    <text evidence="6">The sequence shown here is derived from an EMBL/GenBank/DDBJ whole genome shotgun (WGS) entry which is preliminary data.</text>
</comment>
<evidence type="ECO:0000313" key="7">
    <source>
        <dbReference type="Proteomes" id="UP000235145"/>
    </source>
</evidence>
<evidence type="ECO:0000259" key="5">
    <source>
        <dbReference type="PROSITE" id="PS50600"/>
    </source>
</evidence>